<keyword evidence="4" id="KW-0479">Metal-binding</keyword>
<dbReference type="NCBIfam" id="TIGR02457">
    <property type="entry name" value="TreS_Cterm"/>
    <property type="match status" value="1"/>
</dbReference>
<dbReference type="RefSeq" id="WP_023433835.1">
    <property type="nucleotide sequence ID" value="NZ_AWXZ01000040.1"/>
</dbReference>
<keyword evidence="10" id="KW-1185">Reference proteome</keyword>
<evidence type="ECO:0000256" key="2">
    <source>
        <dbReference type="ARBA" id="ARBA00005496"/>
    </source>
</evidence>
<organism evidence="9 10">
    <name type="scientific">Lutibaculum baratangense AMV1</name>
    <dbReference type="NCBI Taxonomy" id="631454"/>
    <lineage>
        <taxon>Bacteria</taxon>
        <taxon>Pseudomonadati</taxon>
        <taxon>Pseudomonadota</taxon>
        <taxon>Alphaproteobacteria</taxon>
        <taxon>Hyphomicrobiales</taxon>
        <taxon>Tepidamorphaceae</taxon>
        <taxon>Lutibaculum</taxon>
    </lineage>
</organism>
<evidence type="ECO:0000256" key="1">
    <source>
        <dbReference type="ARBA" id="ARBA00001595"/>
    </source>
</evidence>
<dbReference type="SUPFAM" id="SSF56112">
    <property type="entry name" value="Protein kinase-like (PK-like)"/>
    <property type="match status" value="1"/>
</dbReference>
<comment type="similarity">
    <text evidence="2">Belongs to the glycosyl hydrolase 13 family. TreS subfamily.</text>
</comment>
<dbReference type="Gene3D" id="2.60.40.1180">
    <property type="entry name" value="Golgi alpha-mannosidase II"/>
    <property type="match status" value="1"/>
</dbReference>
<keyword evidence="5" id="KW-0106">Calcium</keyword>
<dbReference type="AlphaFoldDB" id="V4RB10"/>
<dbReference type="EMBL" id="AWXZ01000040">
    <property type="protein sequence ID" value="ESR22589.1"/>
    <property type="molecule type" value="Genomic_DNA"/>
</dbReference>
<dbReference type="SMART" id="SM00642">
    <property type="entry name" value="Aamy"/>
    <property type="match status" value="1"/>
</dbReference>
<dbReference type="PANTHER" id="PTHR10357:SF219">
    <property type="entry name" value="MALTOSE ALPHA-D-GLUCOSYLTRANSFERASE"/>
    <property type="match status" value="1"/>
</dbReference>
<dbReference type="Gene3D" id="3.90.400.10">
    <property type="entry name" value="Oligo-1,6-glucosidase, Domain 2"/>
    <property type="match status" value="1"/>
</dbReference>
<dbReference type="PATRIC" id="fig|631454.5.peg.3678"/>
<accession>V4RB10</accession>
<dbReference type="InterPro" id="IPR045857">
    <property type="entry name" value="O16G_dom_2"/>
</dbReference>
<evidence type="ECO:0000313" key="9">
    <source>
        <dbReference type="EMBL" id="ESR22589.1"/>
    </source>
</evidence>
<dbReference type="InterPro" id="IPR013780">
    <property type="entry name" value="Glyco_hydro_b"/>
</dbReference>
<dbReference type="InterPro" id="IPR011009">
    <property type="entry name" value="Kinase-like_dom_sf"/>
</dbReference>
<dbReference type="InterPro" id="IPR032091">
    <property type="entry name" value="Malt_amylase-like_C"/>
</dbReference>
<evidence type="ECO:0000256" key="3">
    <source>
        <dbReference type="ARBA" id="ARBA00012619"/>
    </source>
</evidence>
<dbReference type="NCBIfam" id="TIGR02456">
    <property type="entry name" value="treS_nterm"/>
    <property type="match status" value="1"/>
</dbReference>
<dbReference type="InterPro" id="IPR006047">
    <property type="entry name" value="GH13_cat_dom"/>
</dbReference>
<dbReference type="InterPro" id="IPR017853">
    <property type="entry name" value="GH"/>
</dbReference>
<evidence type="ECO:0000256" key="5">
    <source>
        <dbReference type="ARBA" id="ARBA00022837"/>
    </source>
</evidence>
<dbReference type="InterPro" id="IPR012811">
    <property type="entry name" value="TreS_maltokin_C_dom"/>
</dbReference>
<dbReference type="OrthoDB" id="9805159at2"/>
<dbReference type="InterPro" id="IPR012810">
    <property type="entry name" value="TreS/a-amylase_N"/>
</dbReference>
<dbReference type="PANTHER" id="PTHR10357">
    <property type="entry name" value="ALPHA-AMYLASE FAMILY MEMBER"/>
    <property type="match status" value="1"/>
</dbReference>
<dbReference type="SUPFAM" id="SSF51445">
    <property type="entry name" value="(Trans)glycosidases"/>
    <property type="match status" value="1"/>
</dbReference>
<dbReference type="Proteomes" id="UP000017819">
    <property type="component" value="Unassembled WGS sequence"/>
</dbReference>
<evidence type="ECO:0000259" key="8">
    <source>
        <dbReference type="SMART" id="SM00642"/>
    </source>
</evidence>
<comment type="caution">
    <text evidence="9">The sequence shown here is derived from an EMBL/GenBank/DDBJ whole genome shotgun (WGS) entry which is preliminary data.</text>
</comment>
<dbReference type="SUPFAM" id="SSF51011">
    <property type="entry name" value="Glycosyl hydrolase domain"/>
    <property type="match status" value="1"/>
</dbReference>
<dbReference type="GO" id="GO:0046872">
    <property type="term" value="F:metal ion binding"/>
    <property type="evidence" value="ECO:0007669"/>
    <property type="project" value="UniProtKB-KW"/>
</dbReference>
<dbReference type="eggNOG" id="COG3281">
    <property type="taxonomic scope" value="Bacteria"/>
</dbReference>
<comment type="catalytic activity">
    <reaction evidence="1">
        <text>D-maltose = alpha,alpha-trehalose</text>
        <dbReference type="Rhea" id="RHEA:15145"/>
        <dbReference type="ChEBI" id="CHEBI:16551"/>
        <dbReference type="ChEBI" id="CHEBI:17306"/>
        <dbReference type="EC" id="5.4.99.16"/>
    </reaction>
</comment>
<name>V4RB10_9HYPH</name>
<evidence type="ECO:0000256" key="7">
    <source>
        <dbReference type="ARBA" id="ARBA00031378"/>
    </source>
</evidence>
<proteinExistence type="inferred from homology"/>
<dbReference type="Pfam" id="PF00128">
    <property type="entry name" value="Alpha-amylase"/>
    <property type="match status" value="2"/>
</dbReference>
<dbReference type="GO" id="GO:0005975">
    <property type="term" value="P:carbohydrate metabolic process"/>
    <property type="evidence" value="ECO:0007669"/>
    <property type="project" value="InterPro"/>
</dbReference>
<dbReference type="Gene3D" id="3.90.1200.10">
    <property type="match status" value="1"/>
</dbReference>
<reference evidence="9 10" key="1">
    <citation type="journal article" date="2014" name="Genome Announc.">
        <title>Draft Genome Sequence of Lutibaculum baratangense Strain AMV1T, Isolated from a Mud Volcano in Andamans, India.</title>
        <authorList>
            <person name="Singh A."/>
            <person name="Sreenivas A."/>
            <person name="Sathyanarayana Reddy G."/>
            <person name="Pinnaka A.K."/>
            <person name="Shivaji S."/>
        </authorList>
    </citation>
    <scope>NUCLEOTIDE SEQUENCE [LARGE SCALE GENOMIC DNA]</scope>
    <source>
        <strain evidence="9 10">AMV1</strain>
    </source>
</reference>
<gene>
    <name evidence="9" type="ORF">N177_3725</name>
</gene>
<protein>
    <recommendedName>
        <fullName evidence="3">maltose alpha-D-glucosyltransferase</fullName>
        <ecNumber evidence="3">5.4.99.16</ecNumber>
    </recommendedName>
    <alternativeName>
        <fullName evidence="7">Maltose alpha-D-glucosyltransferase</fullName>
    </alternativeName>
</protein>
<dbReference type="STRING" id="631454.N177_3725"/>
<evidence type="ECO:0000256" key="6">
    <source>
        <dbReference type="ARBA" id="ARBA00023235"/>
    </source>
</evidence>
<dbReference type="eggNOG" id="COG0366">
    <property type="taxonomic scope" value="Bacteria"/>
</dbReference>
<evidence type="ECO:0000256" key="4">
    <source>
        <dbReference type="ARBA" id="ARBA00022723"/>
    </source>
</evidence>
<dbReference type="Gene3D" id="3.20.20.80">
    <property type="entry name" value="Glycosidases"/>
    <property type="match status" value="1"/>
</dbReference>
<dbReference type="FunFam" id="3.20.20.80:FF:000055">
    <property type="entry name" value="Trehalose synthase"/>
    <property type="match status" value="1"/>
</dbReference>
<dbReference type="GO" id="GO:0047471">
    <property type="term" value="F:maltose alpha-D-glucosyltransferase activity"/>
    <property type="evidence" value="ECO:0007669"/>
    <property type="project" value="UniProtKB-EC"/>
</dbReference>
<dbReference type="EC" id="5.4.99.16" evidence="3"/>
<feature type="domain" description="Glycosyl hydrolase family 13 catalytic" evidence="8">
    <location>
        <begin position="17"/>
        <end position="411"/>
    </location>
</feature>
<dbReference type="CDD" id="cd11334">
    <property type="entry name" value="AmyAc_TreS"/>
    <property type="match status" value="1"/>
</dbReference>
<sequence>MIDRSAHDWYKDAVIYQTHIKAFFDSNDDGIGDFQGLIQKLDYIQSLGVNAIWLLPFYPSPLRDDGYDIADYRGVNPAYGTVSDVKRLIKEAHRRGIRIITELVVNHTSDQHPWFQRARHAKPGSRYRDYYVWNDTDQKYTDTRIIFLDTESSNWTWDPVARAYFWHRFYSHQPDLNFDNPVVRREIIGVLRHWLDMGVDGLRLDAVPYLIEREGTNCENLDETHDILKEIRAEIDANYPDRMLLAEANQWPEDTRPYFGDGDECHMAFHFPLMPRMYMALAQEDRHPITDILRQTPEIPENCQWAIFLRNHDELTLEMVTEKERDYLWRFYAADPRMRINLGIRRRLAPLMDNDRRKIELMMSLLMSMPGSPVLYYGDELGMGDNIYLGDRDGVRTPMQWSPDRNGGFSRADPQKLFLPSVMDPVYGFQGINVEAQDRNPTSLLNWTRRLVSVRRNHKAFSRASVDFLYPGNRKILAFIREHEGEAILCVANISRTAQPVELHLQDYKGRVPVELLGRNAFPPIGELPYLLTLQPYGFYWFLLAEEAEVPSWHTDAPEPMPEFVTLVVPEGLKSLFDGRPRKEFEGGILRSFMQHQRWFAAKGEGLSRVRIGWASHVEAGPDSHALLGLEAAIGSGDTQTYLLPLDIAWGEENVGHGNPLLPYTVAEVRRGPRLGALCDGTHGGAFARATLKAMLEDKTVDTPDGALRYLHSPKFEFTADLDELEIRRLGAEQSNSSIMIGQEVIMKAYRRLSSGIHPEVEVGRFLTDVAGFENTPPLVGSLERIAPDGTATALAAAFGYIWNQGDGWHFTLDYLKRELDTLTIGGPEEEAKSPEDIFGLYNESARGLGRRTADMHRAFAIDTDDEAFAREPVDVEDLRDWQLKAEAQLDKALEAVKRVLPDLEGDDRETVDRFVAAEPAIRERLKALSETPVEAAKTRVHGDYHLGQVLVAKDDFFILDFEGEPSRPLEERRAKTSPLKDVAGMLRSFDYAAWAAVDAMSDNGRSSRGALTHYALMWREEACRNFLNAYRETMGDCPSLPEPIGEANRLLETFLLEKAFYELVYEASNRPRWVSIPLRGILGLLETNDESQRFT</sequence>
<evidence type="ECO:0000313" key="10">
    <source>
        <dbReference type="Proteomes" id="UP000017819"/>
    </source>
</evidence>
<dbReference type="Pfam" id="PF16657">
    <property type="entry name" value="Malt_amylase_C"/>
    <property type="match status" value="1"/>
</dbReference>
<keyword evidence="6 9" id="KW-0413">Isomerase</keyword>